<evidence type="ECO:0000313" key="1">
    <source>
        <dbReference type="EMBL" id="MDV0614075.1"/>
    </source>
</evidence>
<dbReference type="RefSeq" id="WP_316938741.1">
    <property type="nucleotide sequence ID" value="NZ_JAWHXQ010000023.1"/>
</dbReference>
<gene>
    <name evidence="1" type="ORF">RZO73_26595</name>
</gene>
<accession>A0AAE4SJ08</accession>
<organism evidence="1 2">
    <name type="scientific">Klebsiella quasipneumoniae subsp. similipneumoniae</name>
    <dbReference type="NCBI Taxonomy" id="1463164"/>
    <lineage>
        <taxon>Bacteria</taxon>
        <taxon>Pseudomonadati</taxon>
        <taxon>Pseudomonadota</taxon>
        <taxon>Gammaproteobacteria</taxon>
        <taxon>Enterobacterales</taxon>
        <taxon>Enterobacteriaceae</taxon>
        <taxon>Klebsiella/Raoultella group</taxon>
        <taxon>Klebsiella</taxon>
        <taxon>Klebsiella pneumoniae complex</taxon>
    </lineage>
</organism>
<name>A0AAE4SJ08_9ENTR</name>
<reference evidence="1" key="1">
    <citation type="submission" date="2023-10" db="EMBL/GenBank/DDBJ databases">
        <title>Surveillance and assessment of the effects of hospital wastewater treatment on clearance of pathogenic bacterial and antimicrobial resistance genes.</title>
        <authorList>
            <person name="Wu Y."/>
        </authorList>
    </citation>
    <scope>NUCLEOTIDE SEQUENCE</scope>
    <source>
        <strain evidence="1">23-M-SY-8</strain>
    </source>
</reference>
<protein>
    <submittedName>
        <fullName evidence="1">Uncharacterized protein</fullName>
    </submittedName>
</protein>
<dbReference type="Proteomes" id="UP001187239">
    <property type="component" value="Unassembled WGS sequence"/>
</dbReference>
<dbReference type="EMBL" id="JAWHXQ010000023">
    <property type="protein sequence ID" value="MDV0614075.1"/>
    <property type="molecule type" value="Genomic_DNA"/>
</dbReference>
<proteinExistence type="predicted"/>
<evidence type="ECO:0000313" key="2">
    <source>
        <dbReference type="Proteomes" id="UP001187239"/>
    </source>
</evidence>
<sequence length="250" mass="26492">MITSIFINGALPVVDGMKRLSDFTVINLFDGFPELSDGTPYAGYCFAQDVPDIANNSFNFEKPATITGSLDNSKGYVSVNVDNYIDTNEKASQKLTVAGLFRRPLAPAGSLYFISDFSGAEANATGFAIGVATNGKLRVAAQNAGVAQVSVADVDFPPSIAVGDYCAFTAFIRNSTITVAVYDPVRQQYNSTPVGLGGGREAGTRNILIGRKHDNNATALSTDVAAVVLIDGELTPAEHLAVQKYLYNMV</sequence>
<comment type="caution">
    <text evidence="1">The sequence shown here is derived from an EMBL/GenBank/DDBJ whole genome shotgun (WGS) entry which is preliminary data.</text>
</comment>
<dbReference type="AlphaFoldDB" id="A0AAE4SJ08"/>